<name>A0A9R0JX87_SPIOL</name>
<protein>
    <submittedName>
        <fullName evidence="2">Large ribosomal RNA subunit accumulation protein YCED homolog 2, chloroplastic</fullName>
    </submittedName>
</protein>
<dbReference type="RefSeq" id="XP_021850465.1">
    <property type="nucleotide sequence ID" value="XM_021994773.2"/>
</dbReference>
<gene>
    <name evidence="2" type="primary">LOC110790031</name>
</gene>
<sequence length="243" mass="26926">MANAKHLSSAKNINTLQTPIYTAKPNSAFPQIIKIKASRKNQGQQQLISKNVSKSPRRVITIPASTGRWPGKWSCEYLVSLKDLHLDDLAEDGRKDTEVFVSLSLQKHTGFGLSVDGKVVTSIARMCSSCSSPFCRKIDTSICVWVLPDDRDDQSTELPEIGSDDPSVIYVRPGYEADLGSLIQDTIRLQTAVKETCSESCEKSEPKLHYIGDQTKASLDRRWSKLLQLKNTARPVDAQSKSS</sequence>
<reference evidence="1" key="1">
    <citation type="journal article" date="2021" name="Nat. Commun.">
        <title>Genomic analyses provide insights into spinach domestication and the genetic basis of agronomic traits.</title>
        <authorList>
            <person name="Cai X."/>
            <person name="Sun X."/>
            <person name="Xu C."/>
            <person name="Sun H."/>
            <person name="Wang X."/>
            <person name="Ge C."/>
            <person name="Zhang Z."/>
            <person name="Wang Q."/>
            <person name="Fei Z."/>
            <person name="Jiao C."/>
            <person name="Wang Q."/>
        </authorList>
    </citation>
    <scope>NUCLEOTIDE SEQUENCE [LARGE SCALE GENOMIC DNA]</scope>
    <source>
        <strain evidence="1">cv. Varoflay</strain>
    </source>
</reference>
<dbReference type="Pfam" id="PF02620">
    <property type="entry name" value="YceD"/>
    <property type="match status" value="1"/>
</dbReference>
<accession>A0A9R0JX87</accession>
<evidence type="ECO:0000313" key="2">
    <source>
        <dbReference type="RefSeq" id="XP_021850465.1"/>
    </source>
</evidence>
<proteinExistence type="predicted"/>
<dbReference type="KEGG" id="soe:110790031"/>
<dbReference type="AlphaFoldDB" id="A0A9R0JX87"/>
<organism evidence="1 2">
    <name type="scientific">Spinacia oleracea</name>
    <name type="common">Spinach</name>
    <dbReference type="NCBI Taxonomy" id="3562"/>
    <lineage>
        <taxon>Eukaryota</taxon>
        <taxon>Viridiplantae</taxon>
        <taxon>Streptophyta</taxon>
        <taxon>Embryophyta</taxon>
        <taxon>Tracheophyta</taxon>
        <taxon>Spermatophyta</taxon>
        <taxon>Magnoliopsida</taxon>
        <taxon>eudicotyledons</taxon>
        <taxon>Gunneridae</taxon>
        <taxon>Pentapetalae</taxon>
        <taxon>Caryophyllales</taxon>
        <taxon>Chenopodiaceae</taxon>
        <taxon>Chenopodioideae</taxon>
        <taxon>Anserineae</taxon>
        <taxon>Spinacia</taxon>
    </lineage>
</organism>
<keyword evidence="1" id="KW-1185">Reference proteome</keyword>
<dbReference type="Proteomes" id="UP000813463">
    <property type="component" value="Chromosome 5"/>
</dbReference>
<dbReference type="PANTHER" id="PTHR37734">
    <property type="entry name" value="LARGE RIBOSOMAL RNA SUBUNIT ACCUMULATION PROTEIN YCED HOMOLOG 2, CHLOROPLASTIC"/>
    <property type="match status" value="1"/>
</dbReference>
<dbReference type="GeneID" id="110790031"/>
<dbReference type="OrthoDB" id="1912778at2759"/>
<evidence type="ECO:0000313" key="1">
    <source>
        <dbReference type="Proteomes" id="UP000813463"/>
    </source>
</evidence>
<dbReference type="InterPro" id="IPR003772">
    <property type="entry name" value="YceD"/>
</dbReference>
<dbReference type="PANTHER" id="PTHR37734:SF1">
    <property type="entry name" value="LARGE RIBOSOMAL RNA SUBUNIT ACCUMULATION PROTEIN YCED HOMOLOG 2, CHLOROPLASTIC"/>
    <property type="match status" value="1"/>
</dbReference>
<dbReference type="InterPro" id="IPR044985">
    <property type="entry name" value="YceD_plant"/>
</dbReference>
<reference evidence="2" key="2">
    <citation type="submission" date="2025-08" db="UniProtKB">
        <authorList>
            <consortium name="RefSeq"/>
        </authorList>
    </citation>
    <scope>IDENTIFICATION</scope>
    <source>
        <tissue evidence="2">Leaf</tissue>
    </source>
</reference>